<feature type="repeat" description="PPR" evidence="3">
    <location>
        <begin position="462"/>
        <end position="496"/>
    </location>
</feature>
<feature type="repeat" description="PPR" evidence="3">
    <location>
        <begin position="217"/>
        <end position="251"/>
    </location>
</feature>
<dbReference type="Pfam" id="PF01535">
    <property type="entry name" value="PPR"/>
    <property type="match status" value="2"/>
</dbReference>
<evidence type="ECO:0000313" key="4">
    <source>
        <dbReference type="EMBL" id="KAL3812291.1"/>
    </source>
</evidence>
<reference evidence="4 5" key="1">
    <citation type="submission" date="2024-12" db="EMBL/GenBank/DDBJ databases">
        <title>The unique morphological basis and parallel evolutionary history of personate flowers in Penstemon.</title>
        <authorList>
            <person name="Depatie T.H."/>
            <person name="Wessinger C.A."/>
        </authorList>
    </citation>
    <scope>NUCLEOTIDE SEQUENCE [LARGE SCALE GENOMIC DNA]</scope>
    <source>
        <strain evidence="4">WTNN_2</strain>
        <tissue evidence="4">Leaf</tissue>
    </source>
</reference>
<proteinExistence type="inferred from homology"/>
<keyword evidence="5" id="KW-1185">Reference proteome</keyword>
<feature type="repeat" description="PPR" evidence="3">
    <location>
        <begin position="532"/>
        <end position="566"/>
    </location>
</feature>
<feature type="repeat" description="PPR" evidence="3">
    <location>
        <begin position="672"/>
        <end position="706"/>
    </location>
</feature>
<evidence type="ECO:0008006" key="6">
    <source>
        <dbReference type="Google" id="ProtNLM"/>
    </source>
</evidence>
<feature type="repeat" description="PPR" evidence="3">
    <location>
        <begin position="252"/>
        <end position="286"/>
    </location>
</feature>
<sequence>MRKLSSMASRAALEIPNLAEKIKNPNKPLISRPLKVNPRKILDQNSKASLTGKHEIKDSNISSVSFSNSHVLASDHKFNSKPVDHHYYSEILSRKDWYLLLNHEFKAQRLSLNVQTVVSILQNQENPLCPLRFYIWASNISAPFAKNQSIRSALSNALYRKGPVLLSSELIQDIRSSGFRVNEDLLCVMIGSWGRLGLAKYCAEVFEQVSYLGINPSTRLYNAVIDGLVKSNSLDLAYLKFHQMEVDNCIPDRFTYNILIHGVCKAGVVDEALRLVKQMESLGYSPNVFTYTILIDGYCNAKRVDEAFKLLEKMKARNVRLNDATYRSLINGAFRSLSPHKALELLLGWVNREPDLPKVVYDGILYCLCNNSLPKNAAAFLRTAEEKGYVPDGSVSNITMTCLIKGLDLGETCEIFDNLIKQRAKLDLNVCLALVESLYNSRREAKGDLYLSWMLQEGLITSVFDYNMVIDCFCKVKMMERALETLGEMSKRGILPNLVTFNTLIAGYCKVKDVIKARKLLLMLLNHGFKPDLFTFSSIIDILCQVNQIVDAFDCVSEMMEWGITPNTIIYNSLIRSLCISGDVLRAMKLLRKMQVDGIKPDVYSFNALIQKYCKINKIDKSQRLLISMLTLDLRPDNFTYFAFINALCESGRFNEAKELFSSMEANGCTPDAYTCNSFIDALVKLGKFREAQDVWLKYKGKGVALKPMSVKFGAFVG</sequence>
<evidence type="ECO:0000313" key="5">
    <source>
        <dbReference type="Proteomes" id="UP001634393"/>
    </source>
</evidence>
<evidence type="ECO:0000256" key="3">
    <source>
        <dbReference type="PROSITE-ProRule" id="PRU00708"/>
    </source>
</evidence>
<dbReference type="PROSITE" id="PS51375">
    <property type="entry name" value="PPR"/>
    <property type="match status" value="10"/>
</dbReference>
<dbReference type="Proteomes" id="UP001634393">
    <property type="component" value="Unassembled WGS sequence"/>
</dbReference>
<keyword evidence="2" id="KW-0677">Repeat</keyword>
<comment type="similarity">
    <text evidence="1">Belongs to the PPR family. P subfamily.</text>
</comment>
<feature type="repeat" description="PPR" evidence="3">
    <location>
        <begin position="567"/>
        <end position="601"/>
    </location>
</feature>
<dbReference type="PANTHER" id="PTHR46128:SF322">
    <property type="entry name" value="PENTATRICOPEPTIDE REPEAT-CONTAINING PROTEIN"/>
    <property type="match status" value="1"/>
</dbReference>
<evidence type="ECO:0000256" key="1">
    <source>
        <dbReference type="ARBA" id="ARBA00007626"/>
    </source>
</evidence>
<feature type="repeat" description="PPR" evidence="3">
    <location>
        <begin position="497"/>
        <end position="531"/>
    </location>
</feature>
<dbReference type="NCBIfam" id="TIGR00756">
    <property type="entry name" value="PPR"/>
    <property type="match status" value="8"/>
</dbReference>
<dbReference type="InterPro" id="IPR002885">
    <property type="entry name" value="PPR_rpt"/>
</dbReference>
<feature type="repeat" description="PPR" evidence="3">
    <location>
        <begin position="637"/>
        <end position="671"/>
    </location>
</feature>
<feature type="repeat" description="PPR" evidence="3">
    <location>
        <begin position="287"/>
        <end position="321"/>
    </location>
</feature>
<comment type="caution">
    <text evidence="4">The sequence shown here is derived from an EMBL/GenBank/DDBJ whole genome shotgun (WGS) entry which is preliminary data.</text>
</comment>
<accession>A0ABD3RNT5</accession>
<dbReference type="Gene3D" id="1.25.40.10">
    <property type="entry name" value="Tetratricopeptide repeat domain"/>
    <property type="match status" value="5"/>
</dbReference>
<protein>
    <recommendedName>
        <fullName evidence="6">Pentatricopeptide repeat-containing protein</fullName>
    </recommendedName>
</protein>
<feature type="repeat" description="PPR" evidence="3">
    <location>
        <begin position="602"/>
        <end position="636"/>
    </location>
</feature>
<gene>
    <name evidence="4" type="ORF">ACJIZ3_013559</name>
</gene>
<dbReference type="EMBL" id="JBJXBP010000008">
    <property type="protein sequence ID" value="KAL3812291.1"/>
    <property type="molecule type" value="Genomic_DNA"/>
</dbReference>
<dbReference type="Pfam" id="PF13041">
    <property type="entry name" value="PPR_2"/>
    <property type="match status" value="4"/>
</dbReference>
<dbReference type="AlphaFoldDB" id="A0ABD3RNT5"/>
<name>A0ABD3RNT5_9LAMI</name>
<dbReference type="InterPro" id="IPR050872">
    <property type="entry name" value="PPR_P_subfamily"/>
</dbReference>
<dbReference type="InterPro" id="IPR011990">
    <property type="entry name" value="TPR-like_helical_dom_sf"/>
</dbReference>
<organism evidence="4 5">
    <name type="scientific">Penstemon smallii</name>
    <dbReference type="NCBI Taxonomy" id="265156"/>
    <lineage>
        <taxon>Eukaryota</taxon>
        <taxon>Viridiplantae</taxon>
        <taxon>Streptophyta</taxon>
        <taxon>Embryophyta</taxon>
        <taxon>Tracheophyta</taxon>
        <taxon>Spermatophyta</taxon>
        <taxon>Magnoliopsida</taxon>
        <taxon>eudicotyledons</taxon>
        <taxon>Gunneridae</taxon>
        <taxon>Pentapetalae</taxon>
        <taxon>asterids</taxon>
        <taxon>lamiids</taxon>
        <taxon>Lamiales</taxon>
        <taxon>Plantaginaceae</taxon>
        <taxon>Cheloneae</taxon>
        <taxon>Penstemon</taxon>
    </lineage>
</organism>
<evidence type="ECO:0000256" key="2">
    <source>
        <dbReference type="ARBA" id="ARBA00022737"/>
    </source>
</evidence>
<dbReference type="PANTHER" id="PTHR46128">
    <property type="entry name" value="MITOCHONDRIAL GROUP I INTRON SPLICING FACTOR CCM1"/>
    <property type="match status" value="1"/>
</dbReference>